<evidence type="ECO:0000259" key="2">
    <source>
        <dbReference type="PROSITE" id="PS50086"/>
    </source>
</evidence>
<feature type="region of interest" description="Disordered" evidence="1">
    <location>
        <begin position="372"/>
        <end position="410"/>
    </location>
</feature>
<keyword evidence="4" id="KW-1185">Reference proteome</keyword>
<evidence type="ECO:0000313" key="3">
    <source>
        <dbReference type="EMBL" id="KAJ1615378.1"/>
    </source>
</evidence>
<dbReference type="Gene3D" id="1.10.8.270">
    <property type="entry name" value="putative rabgap domain of human tbc1 domain family member 14 like domains"/>
    <property type="match status" value="1"/>
</dbReference>
<dbReference type="SUPFAM" id="SSF47923">
    <property type="entry name" value="Ypt/Rab-GAP domain of gyp1p"/>
    <property type="match status" value="2"/>
</dbReference>
<gene>
    <name evidence="3" type="ORF">OJ252_171</name>
</gene>
<dbReference type="SMART" id="SM00164">
    <property type="entry name" value="TBC"/>
    <property type="match status" value="1"/>
</dbReference>
<comment type="caution">
    <text evidence="3">The sequence shown here is derived from an EMBL/GenBank/DDBJ whole genome shotgun (WGS) entry which is preliminary data.</text>
</comment>
<name>A0ABQ8PBN8_9CRYT</name>
<accession>A0ABQ8PBN8</accession>
<feature type="region of interest" description="Disordered" evidence="1">
    <location>
        <begin position="491"/>
        <end position="598"/>
    </location>
</feature>
<organism evidence="3 4">
    <name type="scientific">Cryptosporidium canis</name>
    <dbReference type="NCBI Taxonomy" id="195482"/>
    <lineage>
        <taxon>Eukaryota</taxon>
        <taxon>Sar</taxon>
        <taxon>Alveolata</taxon>
        <taxon>Apicomplexa</taxon>
        <taxon>Conoidasida</taxon>
        <taxon>Coccidia</taxon>
        <taxon>Eucoccidiorida</taxon>
        <taxon>Eimeriorina</taxon>
        <taxon>Cryptosporidiidae</taxon>
        <taxon>Cryptosporidium</taxon>
    </lineage>
</organism>
<reference evidence="3" key="1">
    <citation type="submission" date="2022-10" db="EMBL/GenBank/DDBJ databases">
        <title>Adaptive evolution leads to modifications in subtelomeric GC content in a zoonotic Cryptosporidium species.</title>
        <authorList>
            <person name="Li J."/>
            <person name="Feng Y."/>
            <person name="Xiao L."/>
        </authorList>
    </citation>
    <scope>NUCLEOTIDE SEQUENCE</scope>
    <source>
        <strain evidence="3">25894</strain>
    </source>
</reference>
<dbReference type="InterPro" id="IPR000195">
    <property type="entry name" value="Rab-GAP-TBC_dom"/>
</dbReference>
<dbReference type="Gene3D" id="1.10.472.80">
    <property type="entry name" value="Ypt/Rab-GAP domain of gyp1p, domain 3"/>
    <property type="match status" value="1"/>
</dbReference>
<dbReference type="PANTHER" id="PTHR47219:SF9">
    <property type="entry name" value="GTPASE ACTIVATING PROTEIN AND CENTROSOME-ASSOCIATED, ISOFORM B"/>
    <property type="match status" value="1"/>
</dbReference>
<feature type="compositionally biased region" description="Low complexity" evidence="1">
    <location>
        <begin position="579"/>
        <end position="594"/>
    </location>
</feature>
<evidence type="ECO:0000313" key="4">
    <source>
        <dbReference type="Proteomes" id="UP001071777"/>
    </source>
</evidence>
<feature type="region of interest" description="Disordered" evidence="1">
    <location>
        <begin position="38"/>
        <end position="60"/>
    </location>
</feature>
<protein>
    <submittedName>
        <fullName evidence="3">Tbc domain-containing protein</fullName>
    </submittedName>
</protein>
<feature type="domain" description="Rab-GAP TBC" evidence="2">
    <location>
        <begin position="88"/>
        <end position="298"/>
    </location>
</feature>
<dbReference type="PANTHER" id="PTHR47219">
    <property type="entry name" value="RAB GTPASE-ACTIVATING PROTEIN 1-LIKE"/>
    <property type="match status" value="1"/>
</dbReference>
<feature type="compositionally biased region" description="Basic and acidic residues" evidence="1">
    <location>
        <begin position="388"/>
        <end position="399"/>
    </location>
</feature>
<dbReference type="Pfam" id="PF00566">
    <property type="entry name" value="RabGAP-TBC"/>
    <property type="match status" value="1"/>
</dbReference>
<dbReference type="EMBL" id="JAPCXB010000005">
    <property type="protein sequence ID" value="KAJ1615378.1"/>
    <property type="molecule type" value="Genomic_DNA"/>
</dbReference>
<proteinExistence type="predicted"/>
<dbReference type="InterPro" id="IPR035969">
    <property type="entry name" value="Rab-GAP_TBC_sf"/>
</dbReference>
<dbReference type="PROSITE" id="PS50086">
    <property type="entry name" value="TBC_RABGAP"/>
    <property type="match status" value="1"/>
</dbReference>
<dbReference type="InterPro" id="IPR050302">
    <property type="entry name" value="Rab_GAP_TBC_domain"/>
</dbReference>
<sequence>MELREDRNIVTLLAVEKAYNYFVPRLNNVERMQQLGTEDGPELGAGLEGSNCGDLGPRQRTHEGKRLSFVRFLKLDRVSPHCDCDKDDQGRCTRMQTWLEVSKSNELELAGVYRELVSIVEYIVRMEGSDIIEIDLTGNGVVNRVFSNRIMNSIYMDVCRTYPSIPYFKYEGKSHLSKILLIYSLMDMDVGYVQGMNFLVGCILWHSSSEEQAFELLVSIMFNYGMRDMFVSGLPGLRVKCRILDQLMEKELYAVWDHIIRQGGTVDMLATDWFLTLFSYSIPLNIIGKFWDDFFQQGWTPLYKLILYRLQRIESNILSSYDIADIMNAIKYSTPASRSGIFGNAFLSFKDELGKSNVAKFFNNLNTLFSSNEGGEQGSGDSGSSDSETGRDAQSREDGQGAGLNPSYLTNDPNMVSLPHVWSELITEAQFEIELDVDYIQELEEKYSSIYGGSPEPFKGSACGGEAGETQSGSLNMRSFGYLLGNDEIKEKEEQDEEQPASNSPAAVDEKANPESSDPEDQPKVSSEDGQSATPTGPEAETTEEASRESQTARRYKKHYGEILSSIFDQEDQVPAAASSSQSLNGGGSDDNSGPQATNRSIFEIKSLLESSLDRLLTVTETLLIKSSNREHLRELSVKCKEAQRNKFGPWSYQH</sequence>
<evidence type="ECO:0000256" key="1">
    <source>
        <dbReference type="SAM" id="MobiDB-lite"/>
    </source>
</evidence>
<dbReference type="Proteomes" id="UP001071777">
    <property type="component" value="Unassembled WGS sequence"/>
</dbReference>